<dbReference type="PANTHER" id="PTHR24320:SF282">
    <property type="entry name" value="WW DOMAIN-CONTAINING OXIDOREDUCTASE"/>
    <property type="match status" value="1"/>
</dbReference>
<dbReference type="OrthoDB" id="191139at2759"/>
<dbReference type="Gene3D" id="3.40.50.720">
    <property type="entry name" value="NAD(P)-binding Rossmann-like Domain"/>
    <property type="match status" value="1"/>
</dbReference>
<dbReference type="EMBL" id="AMGV01000004">
    <property type="protein sequence ID" value="KEF57969.1"/>
    <property type="molecule type" value="Genomic_DNA"/>
</dbReference>
<accession>A0A072PCZ7</accession>
<organism evidence="4 5">
    <name type="scientific">Exophiala aquamarina CBS 119918</name>
    <dbReference type="NCBI Taxonomy" id="1182545"/>
    <lineage>
        <taxon>Eukaryota</taxon>
        <taxon>Fungi</taxon>
        <taxon>Dikarya</taxon>
        <taxon>Ascomycota</taxon>
        <taxon>Pezizomycotina</taxon>
        <taxon>Eurotiomycetes</taxon>
        <taxon>Chaetothyriomycetidae</taxon>
        <taxon>Chaetothyriales</taxon>
        <taxon>Herpotrichiellaceae</taxon>
        <taxon>Exophiala</taxon>
    </lineage>
</organism>
<reference evidence="4 5" key="1">
    <citation type="submission" date="2013-03" db="EMBL/GenBank/DDBJ databases">
        <title>The Genome Sequence of Exophiala aquamarina CBS 119918.</title>
        <authorList>
            <consortium name="The Broad Institute Genomics Platform"/>
            <person name="Cuomo C."/>
            <person name="de Hoog S."/>
            <person name="Gorbushina A."/>
            <person name="Walker B."/>
            <person name="Young S.K."/>
            <person name="Zeng Q."/>
            <person name="Gargeya S."/>
            <person name="Fitzgerald M."/>
            <person name="Haas B."/>
            <person name="Abouelleil A."/>
            <person name="Allen A.W."/>
            <person name="Alvarado L."/>
            <person name="Arachchi H.M."/>
            <person name="Berlin A.M."/>
            <person name="Chapman S.B."/>
            <person name="Gainer-Dewar J."/>
            <person name="Goldberg J."/>
            <person name="Griggs A."/>
            <person name="Gujja S."/>
            <person name="Hansen M."/>
            <person name="Howarth C."/>
            <person name="Imamovic A."/>
            <person name="Ireland A."/>
            <person name="Larimer J."/>
            <person name="McCowan C."/>
            <person name="Murphy C."/>
            <person name="Pearson M."/>
            <person name="Poon T.W."/>
            <person name="Priest M."/>
            <person name="Roberts A."/>
            <person name="Saif S."/>
            <person name="Shea T."/>
            <person name="Sisk P."/>
            <person name="Sykes S."/>
            <person name="Wortman J."/>
            <person name="Nusbaum C."/>
            <person name="Birren B."/>
        </authorList>
    </citation>
    <scope>NUCLEOTIDE SEQUENCE [LARGE SCALE GENOMIC DNA]</scope>
    <source>
        <strain evidence="4 5">CBS 119918</strain>
    </source>
</reference>
<evidence type="ECO:0000313" key="4">
    <source>
        <dbReference type="EMBL" id="KEF57969.1"/>
    </source>
</evidence>
<keyword evidence="5" id="KW-1185">Reference proteome</keyword>
<dbReference type="SUPFAM" id="SSF51735">
    <property type="entry name" value="NAD(P)-binding Rossmann-fold domains"/>
    <property type="match status" value="1"/>
</dbReference>
<evidence type="ECO:0000256" key="1">
    <source>
        <dbReference type="ARBA" id="ARBA00006484"/>
    </source>
</evidence>
<evidence type="ECO:0000256" key="3">
    <source>
        <dbReference type="ARBA" id="ARBA00023002"/>
    </source>
</evidence>
<dbReference type="AlphaFoldDB" id="A0A072PCZ7"/>
<dbReference type="InterPro" id="IPR036291">
    <property type="entry name" value="NAD(P)-bd_dom_sf"/>
</dbReference>
<dbReference type="VEuPathDB" id="FungiDB:A1O9_05892"/>
<dbReference type="STRING" id="1182545.A0A072PCZ7"/>
<comment type="caution">
    <text evidence="4">The sequence shown here is derived from an EMBL/GenBank/DDBJ whole genome shotgun (WGS) entry which is preliminary data.</text>
</comment>
<name>A0A072PCZ7_9EURO</name>
<evidence type="ECO:0008006" key="6">
    <source>
        <dbReference type="Google" id="ProtNLM"/>
    </source>
</evidence>
<dbReference type="Pfam" id="PF00106">
    <property type="entry name" value="adh_short"/>
    <property type="match status" value="1"/>
</dbReference>
<evidence type="ECO:0000256" key="2">
    <source>
        <dbReference type="ARBA" id="ARBA00022857"/>
    </source>
</evidence>
<sequence>MAPLKWSPDRLPALYAYHLALRGASVYLASWSEEKGLGAIAKIKTAISGLNLSNQPQLHLLVMDLMSLKSVVAAASRIRSECTQLHGLVNSAGIMATPYLLSGDGYESQFQTNYLSHWLLTYHLLPLLETTARSTTEGTVRIVNVSSMGHAATLKEGITFEDVSLTDKFTFRRYAQSKLGNILYARSSHERYATSNNDTKIWCISLHPGNVDTQLNIKTLGQSTLTPILRCLGTYITPEQGSYNSLWAFAGEDVLLEHSGKYFIPVAVEKKPSKQAVNGKLAKRLWKWTEREMGKKGMLKMV</sequence>
<dbReference type="GeneID" id="25280812"/>
<protein>
    <recommendedName>
        <fullName evidence="6">Oxidoreductase</fullName>
    </recommendedName>
</protein>
<dbReference type="HOGENOM" id="CLU_010194_44_6_1"/>
<keyword evidence="2" id="KW-0521">NADP</keyword>
<dbReference type="RefSeq" id="XP_013260559.1">
    <property type="nucleotide sequence ID" value="XM_013405105.1"/>
</dbReference>
<keyword evidence="3" id="KW-0560">Oxidoreductase</keyword>
<dbReference type="GO" id="GO:0016491">
    <property type="term" value="F:oxidoreductase activity"/>
    <property type="evidence" value="ECO:0007669"/>
    <property type="project" value="UniProtKB-KW"/>
</dbReference>
<dbReference type="PANTHER" id="PTHR24320">
    <property type="entry name" value="RETINOL DEHYDROGENASE"/>
    <property type="match status" value="1"/>
</dbReference>
<evidence type="ECO:0000313" key="5">
    <source>
        <dbReference type="Proteomes" id="UP000027920"/>
    </source>
</evidence>
<dbReference type="InterPro" id="IPR002347">
    <property type="entry name" value="SDR_fam"/>
</dbReference>
<dbReference type="Proteomes" id="UP000027920">
    <property type="component" value="Unassembled WGS sequence"/>
</dbReference>
<gene>
    <name evidence="4" type="ORF">A1O9_05892</name>
</gene>
<proteinExistence type="inferred from homology"/>
<comment type="similarity">
    <text evidence="1">Belongs to the short-chain dehydrogenases/reductases (SDR) family.</text>
</comment>